<keyword evidence="2" id="KW-1185">Reference proteome</keyword>
<comment type="caution">
    <text evidence="1">The sequence shown here is derived from an EMBL/GenBank/DDBJ whole genome shotgun (WGS) entry which is preliminary data.</text>
</comment>
<evidence type="ECO:0000313" key="1">
    <source>
        <dbReference type="EMBL" id="KAH1128895.1"/>
    </source>
</evidence>
<accession>A0A9D4AIH6</accession>
<dbReference type="Proteomes" id="UP000828251">
    <property type="component" value="Unassembled WGS sequence"/>
</dbReference>
<dbReference type="EMBL" id="JAIQCV010000001">
    <property type="protein sequence ID" value="KAH1128895.1"/>
    <property type="molecule type" value="Genomic_DNA"/>
</dbReference>
<name>A0A9D4AIH6_9ROSI</name>
<protein>
    <submittedName>
        <fullName evidence="1">Uncharacterized protein</fullName>
    </submittedName>
</protein>
<organism evidence="1 2">
    <name type="scientific">Gossypium stocksii</name>
    <dbReference type="NCBI Taxonomy" id="47602"/>
    <lineage>
        <taxon>Eukaryota</taxon>
        <taxon>Viridiplantae</taxon>
        <taxon>Streptophyta</taxon>
        <taxon>Embryophyta</taxon>
        <taxon>Tracheophyta</taxon>
        <taxon>Spermatophyta</taxon>
        <taxon>Magnoliopsida</taxon>
        <taxon>eudicotyledons</taxon>
        <taxon>Gunneridae</taxon>
        <taxon>Pentapetalae</taxon>
        <taxon>rosids</taxon>
        <taxon>malvids</taxon>
        <taxon>Malvales</taxon>
        <taxon>Malvaceae</taxon>
        <taxon>Malvoideae</taxon>
        <taxon>Gossypium</taxon>
    </lineage>
</organism>
<reference evidence="1 2" key="1">
    <citation type="journal article" date="2021" name="Plant Biotechnol. J.">
        <title>Multi-omics assisted identification of the key and species-specific regulatory components of drought-tolerant mechanisms in Gossypium stocksii.</title>
        <authorList>
            <person name="Yu D."/>
            <person name="Ke L."/>
            <person name="Zhang D."/>
            <person name="Wu Y."/>
            <person name="Sun Y."/>
            <person name="Mei J."/>
            <person name="Sun J."/>
            <person name="Sun Y."/>
        </authorList>
    </citation>
    <scope>NUCLEOTIDE SEQUENCE [LARGE SCALE GENOMIC DNA]</scope>
    <source>
        <strain evidence="2">cv. E1</strain>
        <tissue evidence="1">Leaf</tissue>
    </source>
</reference>
<evidence type="ECO:0000313" key="2">
    <source>
        <dbReference type="Proteomes" id="UP000828251"/>
    </source>
</evidence>
<gene>
    <name evidence="1" type="ORF">J1N35_000273</name>
</gene>
<proteinExistence type="predicted"/>
<sequence>MCPIEIFGHLEYVVSLIVYATMEMIKSDGVMWQFGWRQKIPSPPPEIKAPHKFDLQGKTNENWRDYHNEYIAFEIVG</sequence>
<dbReference type="OrthoDB" id="10476407at2759"/>
<dbReference type="AlphaFoldDB" id="A0A9D4AIH6"/>